<evidence type="ECO:0000259" key="1">
    <source>
        <dbReference type="PROSITE" id="PS51186"/>
    </source>
</evidence>
<dbReference type="PROSITE" id="PS51186">
    <property type="entry name" value="GNAT"/>
    <property type="match status" value="1"/>
</dbReference>
<dbReference type="SUPFAM" id="SSF55729">
    <property type="entry name" value="Acyl-CoA N-acyltransferases (Nat)"/>
    <property type="match status" value="1"/>
</dbReference>
<dbReference type="InterPro" id="IPR000182">
    <property type="entry name" value="GNAT_dom"/>
</dbReference>
<dbReference type="AlphaFoldDB" id="A0A291GII6"/>
<name>A0A291GII6_9MICO</name>
<gene>
    <name evidence="2" type="ORF">CFK38_01490</name>
</gene>
<dbReference type="KEGG" id="brz:CFK38_01490"/>
<evidence type="ECO:0000313" key="2">
    <source>
        <dbReference type="EMBL" id="ATG50343.1"/>
    </source>
</evidence>
<accession>A0A291GII6</accession>
<evidence type="ECO:0000313" key="3">
    <source>
        <dbReference type="Proteomes" id="UP000218165"/>
    </source>
</evidence>
<dbReference type="EMBL" id="CP023563">
    <property type="protein sequence ID" value="ATG50343.1"/>
    <property type="molecule type" value="Genomic_DNA"/>
</dbReference>
<keyword evidence="2" id="KW-0808">Transferase</keyword>
<dbReference type="Gene3D" id="3.40.630.30">
    <property type="match status" value="1"/>
</dbReference>
<dbReference type="Pfam" id="PF13302">
    <property type="entry name" value="Acetyltransf_3"/>
    <property type="match status" value="1"/>
</dbReference>
<reference evidence="3" key="1">
    <citation type="submission" date="2017-09" db="EMBL/GenBank/DDBJ databases">
        <title>Brachybacterium sp. VM2412.</title>
        <authorList>
            <person name="Tak E.J."/>
            <person name="Bae J.-W."/>
        </authorList>
    </citation>
    <scope>NUCLEOTIDE SEQUENCE [LARGE SCALE GENOMIC DNA]</scope>
    <source>
        <strain evidence="3">VM2412</strain>
    </source>
</reference>
<organism evidence="2 3">
    <name type="scientific">Brachybacterium vulturis</name>
    <dbReference type="NCBI Taxonomy" id="2017484"/>
    <lineage>
        <taxon>Bacteria</taxon>
        <taxon>Bacillati</taxon>
        <taxon>Actinomycetota</taxon>
        <taxon>Actinomycetes</taxon>
        <taxon>Micrococcales</taxon>
        <taxon>Dermabacteraceae</taxon>
        <taxon>Brachybacterium</taxon>
    </lineage>
</organism>
<sequence>MTVSFARLDPTGDDHDTLVEFMTRNEFPFHVHPRWGAAEVDAAIGKGAYRDEDHDSFWIDHHDLGRLGVLRLEDLSDDAPLFDLRLDTPFRGRGLGVDVLRAVTDHVFGTMPAVKRFEGQTREDNIAMRRIFVRCGWLKEAHYREGWPVDGGTPLAAVAYGILRHDWEAGETTTFDWDDLPV</sequence>
<dbReference type="OrthoDB" id="9799321at2"/>
<dbReference type="GO" id="GO:0016747">
    <property type="term" value="F:acyltransferase activity, transferring groups other than amino-acyl groups"/>
    <property type="evidence" value="ECO:0007669"/>
    <property type="project" value="InterPro"/>
</dbReference>
<dbReference type="Proteomes" id="UP000218165">
    <property type="component" value="Chromosome"/>
</dbReference>
<dbReference type="InterPro" id="IPR016181">
    <property type="entry name" value="Acyl_CoA_acyltransferase"/>
</dbReference>
<protein>
    <submittedName>
        <fullName evidence="2">GNAT family N-acetyltransferase</fullName>
    </submittedName>
</protein>
<proteinExistence type="predicted"/>
<feature type="domain" description="N-acetyltransferase" evidence="1">
    <location>
        <begin position="3"/>
        <end position="165"/>
    </location>
</feature>
<keyword evidence="3" id="KW-1185">Reference proteome</keyword>
<dbReference type="RefSeq" id="WP_096801483.1">
    <property type="nucleotide sequence ID" value="NZ_CP023563.1"/>
</dbReference>